<dbReference type="PANTHER" id="PTHR46553">
    <property type="entry name" value="ADENINE NUCLEOTIDE ALPHA HYDROLASES-LIKE SUPERFAMILY PROTEIN"/>
    <property type="match status" value="1"/>
</dbReference>
<dbReference type="InterPro" id="IPR006016">
    <property type="entry name" value="UspA"/>
</dbReference>
<comment type="similarity">
    <text evidence="1">Belongs to the universal stress protein A family.</text>
</comment>
<accession>A0A5M7BWT3</accession>
<organism evidence="3 4">
    <name type="scientific">Saccharopolyspora hirsuta</name>
    <dbReference type="NCBI Taxonomy" id="1837"/>
    <lineage>
        <taxon>Bacteria</taxon>
        <taxon>Bacillati</taxon>
        <taxon>Actinomycetota</taxon>
        <taxon>Actinomycetes</taxon>
        <taxon>Pseudonocardiales</taxon>
        <taxon>Pseudonocardiaceae</taxon>
        <taxon>Saccharopolyspora</taxon>
    </lineage>
</organism>
<dbReference type="Pfam" id="PF00582">
    <property type="entry name" value="Usp"/>
    <property type="match status" value="2"/>
</dbReference>
<protein>
    <submittedName>
        <fullName evidence="3">Universal stress protein</fullName>
    </submittedName>
</protein>
<evidence type="ECO:0000313" key="3">
    <source>
        <dbReference type="EMBL" id="KAA5834219.1"/>
    </source>
</evidence>
<dbReference type="InterPro" id="IPR006015">
    <property type="entry name" value="Universal_stress_UspA"/>
</dbReference>
<dbReference type="SUPFAM" id="SSF52402">
    <property type="entry name" value="Adenine nucleotide alpha hydrolases-like"/>
    <property type="match status" value="2"/>
</dbReference>
<evidence type="ECO:0000259" key="2">
    <source>
        <dbReference type="Pfam" id="PF00582"/>
    </source>
</evidence>
<dbReference type="PRINTS" id="PR01438">
    <property type="entry name" value="UNVRSLSTRESS"/>
</dbReference>
<dbReference type="Proteomes" id="UP000323946">
    <property type="component" value="Unassembled WGS sequence"/>
</dbReference>
<dbReference type="OrthoDB" id="3404132at2"/>
<dbReference type="RefSeq" id="WP_150066521.1">
    <property type="nucleotide sequence ID" value="NZ_JBEPDJ010000005.1"/>
</dbReference>
<reference evidence="3 4" key="1">
    <citation type="submission" date="2019-09" db="EMBL/GenBank/DDBJ databases">
        <title>Draft genome sequence of the thermophilic Saccharopolyspora hirsuta VKM Ac-666T.</title>
        <authorList>
            <person name="Lobastova T.G."/>
            <person name="Fokina V."/>
            <person name="Bragin E.Y."/>
            <person name="Shtratnikova V.Y."/>
            <person name="Starodumova I.P."/>
            <person name="Tarlachkov S.V."/>
            <person name="Donova M.V."/>
        </authorList>
    </citation>
    <scope>NUCLEOTIDE SEQUENCE [LARGE SCALE GENOMIC DNA]</scope>
    <source>
        <strain evidence="3 4">VKM Ac-666</strain>
    </source>
</reference>
<feature type="domain" description="UspA" evidence="2">
    <location>
        <begin position="134"/>
        <end position="267"/>
    </location>
</feature>
<gene>
    <name evidence="3" type="ORF">F1721_10945</name>
</gene>
<evidence type="ECO:0000256" key="1">
    <source>
        <dbReference type="ARBA" id="ARBA00008791"/>
    </source>
</evidence>
<name>A0A5M7BWT3_SACHI</name>
<dbReference type="SMR" id="A0A5M7BWT3"/>
<evidence type="ECO:0000313" key="4">
    <source>
        <dbReference type="Proteomes" id="UP000323946"/>
    </source>
</evidence>
<dbReference type="InterPro" id="IPR014729">
    <property type="entry name" value="Rossmann-like_a/b/a_fold"/>
</dbReference>
<keyword evidence="4" id="KW-1185">Reference proteome</keyword>
<comment type="caution">
    <text evidence="3">The sequence shown here is derived from an EMBL/GenBank/DDBJ whole genome shotgun (WGS) entry which is preliminary data.</text>
</comment>
<proteinExistence type="inferred from homology"/>
<dbReference type="EMBL" id="VWPH01000005">
    <property type="protein sequence ID" value="KAA5834219.1"/>
    <property type="molecule type" value="Genomic_DNA"/>
</dbReference>
<dbReference type="Gene3D" id="3.40.50.620">
    <property type="entry name" value="HUPs"/>
    <property type="match status" value="2"/>
</dbReference>
<sequence>MTRSVVVGVDGSPPSARAALWAGTEAARAGWPLHLVLVNDDPTRADHAERTVEDLVERCRRARPELPVTGEVADGHPARELVHRSETARLLVVGSRGHGAFREVLLGSISTTVAAHARCPVAVVRGAPRNSGPVAVGVDDSPGSQVALRHAFDCATRRRAELVAVQALPDAYFTADVYPPLDPQEIRTRADLHLAEQLAGWCAEHPDVPVHRRVANQHPVAALCSAAESAQLLVVGHRGRGGFAGLLLGSVANGVLHHAPCPVAVVRTAVHR</sequence>
<dbReference type="AlphaFoldDB" id="A0A5M7BWT3"/>
<dbReference type="PANTHER" id="PTHR46553:SF3">
    <property type="entry name" value="ADENINE NUCLEOTIDE ALPHA HYDROLASES-LIKE SUPERFAMILY PROTEIN"/>
    <property type="match status" value="1"/>
</dbReference>
<feature type="domain" description="UspA" evidence="2">
    <location>
        <begin position="1"/>
        <end position="125"/>
    </location>
</feature>